<gene>
    <name evidence="2" type="ORF">GGR96_003378</name>
</gene>
<evidence type="ECO:0000256" key="1">
    <source>
        <dbReference type="SAM" id="MobiDB-lite"/>
    </source>
</evidence>
<keyword evidence="3" id="KW-1185">Reference proteome</keyword>
<organism evidence="2 3">
    <name type="scientific">Thalassospira tepidiphila</name>
    <dbReference type="NCBI Taxonomy" id="393657"/>
    <lineage>
        <taxon>Bacteria</taxon>
        <taxon>Pseudomonadati</taxon>
        <taxon>Pseudomonadota</taxon>
        <taxon>Alphaproteobacteria</taxon>
        <taxon>Rhodospirillales</taxon>
        <taxon>Thalassospiraceae</taxon>
        <taxon>Thalassospira</taxon>
    </lineage>
</organism>
<sequence>MGDLVNLRQARKRKQRDEKARKADQNRLLHGRTRVERTLTEHERQNAAKQHDGHKREKPTSGEEDQAPEVSENNVVSIFASDDPSDSEAK</sequence>
<evidence type="ECO:0008006" key="4">
    <source>
        <dbReference type="Google" id="ProtNLM"/>
    </source>
</evidence>
<name>A0ABX0X4E9_9PROT</name>
<feature type="region of interest" description="Disordered" evidence="1">
    <location>
        <begin position="1"/>
        <end position="90"/>
    </location>
</feature>
<dbReference type="Pfam" id="PF13770">
    <property type="entry name" value="DUF4169"/>
    <property type="match status" value="1"/>
</dbReference>
<dbReference type="RefSeq" id="WP_064782490.1">
    <property type="nucleotide sequence ID" value="NZ_BAAAEQ010000003.1"/>
</dbReference>
<dbReference type="Proteomes" id="UP000556869">
    <property type="component" value="Unassembled WGS sequence"/>
</dbReference>
<dbReference type="InterPro" id="IPR025227">
    <property type="entry name" value="DUF4169"/>
</dbReference>
<feature type="compositionally biased region" description="Basic and acidic residues" evidence="1">
    <location>
        <begin position="15"/>
        <end position="61"/>
    </location>
</feature>
<protein>
    <recommendedName>
        <fullName evidence="4">DUF4169 family protein</fullName>
    </recommendedName>
</protein>
<reference evidence="2 3" key="1">
    <citation type="submission" date="2020-03" db="EMBL/GenBank/DDBJ databases">
        <title>Genomic Encyclopedia of Type Strains, Phase IV (KMG-IV): sequencing the most valuable type-strain genomes for metagenomic binning, comparative biology and taxonomic classification.</title>
        <authorList>
            <person name="Goeker M."/>
        </authorList>
    </citation>
    <scope>NUCLEOTIDE SEQUENCE [LARGE SCALE GENOMIC DNA]</scope>
    <source>
        <strain evidence="2 3">DSM 18888</strain>
    </source>
</reference>
<proteinExistence type="predicted"/>
<comment type="caution">
    <text evidence="2">The sequence shown here is derived from an EMBL/GenBank/DDBJ whole genome shotgun (WGS) entry which is preliminary data.</text>
</comment>
<evidence type="ECO:0000313" key="2">
    <source>
        <dbReference type="EMBL" id="NJB76256.1"/>
    </source>
</evidence>
<dbReference type="EMBL" id="JAATJD010000003">
    <property type="protein sequence ID" value="NJB76256.1"/>
    <property type="molecule type" value="Genomic_DNA"/>
</dbReference>
<evidence type="ECO:0000313" key="3">
    <source>
        <dbReference type="Proteomes" id="UP000556869"/>
    </source>
</evidence>
<accession>A0ABX0X4E9</accession>